<dbReference type="EMBL" id="BMNG01000036">
    <property type="protein sequence ID" value="GGO60252.1"/>
    <property type="molecule type" value="Genomic_DNA"/>
</dbReference>
<proteinExistence type="predicted"/>
<evidence type="ECO:0008006" key="4">
    <source>
        <dbReference type="Google" id="ProtNLM"/>
    </source>
</evidence>
<feature type="region of interest" description="Disordered" evidence="1">
    <location>
        <begin position="38"/>
        <end position="69"/>
    </location>
</feature>
<sequence length="96" mass="9401">MHSAQGEPALLRIERGQVTEEELAALTVALTALLAAGRDPAGPREGPGAGARHGGAGGPGGYGGGEQGCGCWPAPAGSGAYRAPVSWRCPPGGEGR</sequence>
<reference evidence="3" key="1">
    <citation type="journal article" date="2019" name="Int. J. Syst. Evol. Microbiol.">
        <title>The Global Catalogue of Microorganisms (GCM) 10K type strain sequencing project: providing services to taxonomists for standard genome sequencing and annotation.</title>
        <authorList>
            <consortium name="The Broad Institute Genomics Platform"/>
            <consortium name="The Broad Institute Genome Sequencing Center for Infectious Disease"/>
            <person name="Wu L."/>
            <person name="Ma J."/>
        </authorList>
    </citation>
    <scope>NUCLEOTIDE SEQUENCE [LARGE SCALE GENOMIC DNA]</scope>
    <source>
        <strain evidence="3">CGMCC 4.7349</strain>
    </source>
</reference>
<gene>
    <name evidence="2" type="ORF">GCM10012286_83700</name>
</gene>
<accession>A0ABQ2MYC3</accession>
<dbReference type="Pfam" id="PF13822">
    <property type="entry name" value="ACC_epsilon"/>
    <property type="match status" value="1"/>
</dbReference>
<protein>
    <recommendedName>
        <fullName evidence="4">Acyl-CoA carboxylase subunit epsilon</fullName>
    </recommendedName>
</protein>
<dbReference type="RefSeq" id="WP_189177899.1">
    <property type="nucleotide sequence ID" value="NZ_BMNG01000036.1"/>
</dbReference>
<evidence type="ECO:0000256" key="1">
    <source>
        <dbReference type="SAM" id="MobiDB-lite"/>
    </source>
</evidence>
<dbReference type="InterPro" id="IPR032716">
    <property type="entry name" value="ACC_epsilon"/>
</dbReference>
<feature type="compositionally biased region" description="Gly residues" evidence="1">
    <location>
        <begin position="45"/>
        <end position="68"/>
    </location>
</feature>
<comment type="caution">
    <text evidence="2">The sequence shown here is derived from an EMBL/GenBank/DDBJ whole genome shotgun (WGS) entry which is preliminary data.</text>
</comment>
<evidence type="ECO:0000313" key="2">
    <source>
        <dbReference type="EMBL" id="GGO60252.1"/>
    </source>
</evidence>
<evidence type="ECO:0000313" key="3">
    <source>
        <dbReference type="Proteomes" id="UP000656881"/>
    </source>
</evidence>
<organism evidence="2 3">
    <name type="scientific">Streptomyces lasiicapitis</name>
    <dbReference type="NCBI Taxonomy" id="1923961"/>
    <lineage>
        <taxon>Bacteria</taxon>
        <taxon>Bacillati</taxon>
        <taxon>Actinomycetota</taxon>
        <taxon>Actinomycetes</taxon>
        <taxon>Kitasatosporales</taxon>
        <taxon>Streptomycetaceae</taxon>
        <taxon>Streptomyces</taxon>
    </lineage>
</organism>
<keyword evidence="3" id="KW-1185">Reference proteome</keyword>
<dbReference type="Proteomes" id="UP000656881">
    <property type="component" value="Unassembled WGS sequence"/>
</dbReference>
<name>A0ABQ2MYC3_9ACTN</name>